<keyword evidence="1" id="KW-0808">Transferase</keyword>
<keyword evidence="1" id="KW-0032">Aminotransferase</keyword>
<evidence type="ECO:0000256" key="1">
    <source>
        <dbReference type="RuleBase" id="RU000481"/>
    </source>
</evidence>
<evidence type="ECO:0000259" key="2">
    <source>
        <dbReference type="Pfam" id="PF00155"/>
    </source>
</evidence>
<dbReference type="PANTHER" id="PTHR42691">
    <property type="entry name" value="ASPARTATE AMINOTRANSFERASE YHDR-RELATED"/>
    <property type="match status" value="1"/>
</dbReference>
<protein>
    <recommendedName>
        <fullName evidence="1">Aminotransferase</fullName>
        <ecNumber evidence="1">2.6.1.-</ecNumber>
    </recommendedName>
</protein>
<dbReference type="InterPro" id="IPR004839">
    <property type="entry name" value="Aminotransferase_I/II_large"/>
</dbReference>
<dbReference type="InterPro" id="IPR015424">
    <property type="entry name" value="PyrdxlP-dep_Trfase"/>
</dbReference>
<dbReference type="InterPro" id="IPR015422">
    <property type="entry name" value="PyrdxlP-dep_Trfase_small"/>
</dbReference>
<name>A0A653AGD1_UNCDX</name>
<dbReference type="EC" id="2.6.1.-" evidence="1"/>
<reference evidence="3" key="1">
    <citation type="submission" date="2018-07" db="EMBL/GenBank/DDBJ databases">
        <authorList>
            <consortium name="Genoscope - CEA"/>
            <person name="William W."/>
        </authorList>
    </citation>
    <scope>NUCLEOTIDE SEQUENCE</scope>
    <source>
        <strain evidence="3">IK1</strain>
    </source>
</reference>
<evidence type="ECO:0000313" key="3">
    <source>
        <dbReference type="EMBL" id="VBB46955.1"/>
    </source>
</evidence>
<organism evidence="3">
    <name type="scientific">Uncultured Desulfatiglans sp</name>
    <dbReference type="NCBI Taxonomy" id="1748965"/>
    <lineage>
        <taxon>Bacteria</taxon>
        <taxon>Pseudomonadati</taxon>
        <taxon>Thermodesulfobacteriota</taxon>
        <taxon>Desulfobacteria</taxon>
        <taxon>Desulfatiglandales</taxon>
        <taxon>Desulfatiglandaceae</taxon>
        <taxon>Desulfatiglans</taxon>
        <taxon>environmental samples</taxon>
    </lineage>
</organism>
<comment type="similarity">
    <text evidence="1">Belongs to the class-I pyridoxal-phosphate-dependent aminotransferase family.</text>
</comment>
<dbReference type="Gene3D" id="3.40.640.10">
    <property type="entry name" value="Type I PLP-dependent aspartate aminotransferase-like (Major domain)"/>
    <property type="match status" value="1"/>
</dbReference>
<dbReference type="Pfam" id="PF00155">
    <property type="entry name" value="Aminotran_1_2"/>
    <property type="match status" value="1"/>
</dbReference>
<accession>A0A653AGD1</accession>
<gene>
    <name evidence="3" type="ORF">TRIP_B50031</name>
</gene>
<dbReference type="Gene3D" id="3.90.1150.10">
    <property type="entry name" value="Aspartate Aminotransferase, domain 1"/>
    <property type="match status" value="3"/>
</dbReference>
<dbReference type="PROSITE" id="PS00105">
    <property type="entry name" value="AA_TRANSFER_CLASS_1"/>
    <property type="match status" value="1"/>
</dbReference>
<feature type="domain" description="Aminotransferase class I/classII large" evidence="2">
    <location>
        <begin position="35"/>
        <end position="361"/>
    </location>
</feature>
<dbReference type="CDD" id="cd00609">
    <property type="entry name" value="AAT_like"/>
    <property type="match status" value="1"/>
</dbReference>
<dbReference type="GO" id="GO:0008483">
    <property type="term" value="F:transaminase activity"/>
    <property type="evidence" value="ECO:0007669"/>
    <property type="project" value="UniProtKB-KW"/>
</dbReference>
<sequence length="438" mass="48525">MPASRKILASIEKSSFIRKMFEEGNERKKRFGAENVYDFSLGNPNLEPPERFREVMLELVQDQNPGTHAYMSNAGYPETREAVAAHLNKGNACRFTADDIVMTVGAGGGLNVVLKTILNPGEEVVIPKPYFVEYNFYLDNHQGTASLVPTNPDFSLDLEAIAGALNERSRAVLIDSPNNPTGRVYSSGELQALGQLLSDYNKRTGQTVYLISDEPYRKIVYDGVEVPSIFDVYPESFVVTSFSKDLSLPGERIGYVAAHPQISDRSGIIQGLVLCNRILGYVNAPALMQRAIPRLLEVSVDIGAYQRKRDLLCKGLSEAGYEFTKPEGAFYLFPRCPIEDDVAFIGDLREENILTVPGSGFDGQDVFLLKGHYKFHIILNRGPGKEVEFVMALKEENILTVPGSGFGGPGHFRIAYCVSDATIERSIPGFARVMKKYR</sequence>
<dbReference type="InterPro" id="IPR004838">
    <property type="entry name" value="NHTrfase_class1_PyrdxlP-BS"/>
</dbReference>
<dbReference type="PANTHER" id="PTHR42691:SF1">
    <property type="entry name" value="ASPARTATE AMINOTRANSFERASE YHDR-RELATED"/>
    <property type="match status" value="1"/>
</dbReference>
<dbReference type="AlphaFoldDB" id="A0A653AGD1"/>
<comment type="cofactor">
    <cofactor evidence="1">
        <name>pyridoxal 5'-phosphate</name>
        <dbReference type="ChEBI" id="CHEBI:597326"/>
    </cofactor>
</comment>
<dbReference type="NCBIfam" id="NF005305">
    <property type="entry name" value="PRK06836.1"/>
    <property type="match status" value="1"/>
</dbReference>
<dbReference type="GO" id="GO:0030170">
    <property type="term" value="F:pyridoxal phosphate binding"/>
    <property type="evidence" value="ECO:0007669"/>
    <property type="project" value="InterPro"/>
</dbReference>
<dbReference type="EMBL" id="UPXX01000032">
    <property type="protein sequence ID" value="VBB46955.1"/>
    <property type="molecule type" value="Genomic_DNA"/>
</dbReference>
<dbReference type="InterPro" id="IPR015421">
    <property type="entry name" value="PyrdxlP-dep_Trfase_major"/>
</dbReference>
<proteinExistence type="inferred from homology"/>
<dbReference type="SUPFAM" id="SSF53383">
    <property type="entry name" value="PLP-dependent transferases"/>
    <property type="match status" value="2"/>
</dbReference>
<dbReference type="PRINTS" id="PR00753">
    <property type="entry name" value="ACCSYNTHASE"/>
</dbReference>